<dbReference type="Gene3D" id="2.60.120.260">
    <property type="entry name" value="Galactose-binding domain-like"/>
    <property type="match status" value="1"/>
</dbReference>
<dbReference type="InterPro" id="IPR008979">
    <property type="entry name" value="Galactose-bd-like_sf"/>
</dbReference>
<feature type="non-terminal residue" evidence="1">
    <location>
        <position position="96"/>
    </location>
</feature>
<sequence length="96" mass="11021">MDAQQGGGVKWPEESDKLFLCGKTSFAMMEVRETIWSPGIVPEDNTQPYLQVNFGNFTRVTGVEIEKRLYAGFRTIENFTLQKSRDLKTFTDHENV</sequence>
<evidence type="ECO:0000313" key="2">
    <source>
        <dbReference type="Proteomes" id="UP000677054"/>
    </source>
</evidence>
<dbReference type="SUPFAM" id="SSF49785">
    <property type="entry name" value="Galactose-binding domain-like"/>
    <property type="match status" value="1"/>
</dbReference>
<evidence type="ECO:0000313" key="1">
    <source>
        <dbReference type="EMBL" id="CAD7255090.1"/>
    </source>
</evidence>
<dbReference type="Proteomes" id="UP000677054">
    <property type="component" value="Unassembled WGS sequence"/>
</dbReference>
<dbReference type="EMBL" id="LR916689">
    <property type="protein sequence ID" value="CAD7255090.1"/>
    <property type="molecule type" value="Genomic_DNA"/>
</dbReference>
<reference evidence="1" key="1">
    <citation type="submission" date="2020-11" db="EMBL/GenBank/DDBJ databases">
        <authorList>
            <person name="Tran Van P."/>
        </authorList>
    </citation>
    <scope>NUCLEOTIDE SEQUENCE</scope>
</reference>
<protein>
    <submittedName>
        <fullName evidence="1">Uncharacterized protein</fullName>
    </submittedName>
</protein>
<name>A0A7R9FUH8_9CRUS</name>
<keyword evidence="2" id="KW-1185">Reference proteome</keyword>
<organism evidence="1">
    <name type="scientific">Darwinula stevensoni</name>
    <dbReference type="NCBI Taxonomy" id="69355"/>
    <lineage>
        <taxon>Eukaryota</taxon>
        <taxon>Metazoa</taxon>
        <taxon>Ecdysozoa</taxon>
        <taxon>Arthropoda</taxon>
        <taxon>Crustacea</taxon>
        <taxon>Oligostraca</taxon>
        <taxon>Ostracoda</taxon>
        <taxon>Podocopa</taxon>
        <taxon>Podocopida</taxon>
        <taxon>Darwinulocopina</taxon>
        <taxon>Darwinuloidea</taxon>
        <taxon>Darwinulidae</taxon>
        <taxon>Darwinula</taxon>
    </lineage>
</organism>
<proteinExistence type="predicted"/>
<dbReference type="AlphaFoldDB" id="A0A7R9FUH8"/>
<accession>A0A7R9FUH8</accession>
<gene>
    <name evidence="1" type="ORF">DSTB1V02_LOCUS14835</name>
</gene>
<dbReference type="EMBL" id="CAJPEV010017171">
    <property type="protein sequence ID" value="CAG0907468.1"/>
    <property type="molecule type" value="Genomic_DNA"/>
</dbReference>